<dbReference type="CDD" id="cd04301">
    <property type="entry name" value="NAT_SF"/>
    <property type="match status" value="1"/>
</dbReference>
<reference evidence="3 6" key="1">
    <citation type="journal article" date="2015" name="ISME J.">
        <title>Elemental sulfur and acetate can support life of a novel strictly anaerobic haloarchaeon.</title>
        <authorList>
            <person name="Sorokin D.Y."/>
            <person name="Kublanov I.V."/>
            <person name="Gavrilov S.N."/>
            <person name="Rojo D."/>
            <person name="Roman P."/>
            <person name="Golyshin P.N."/>
            <person name="Slepak V.Z."/>
            <person name="Smedile F."/>
            <person name="Ferrer M."/>
            <person name="Messina E."/>
            <person name="La Cono V."/>
            <person name="Yakimov M.M."/>
        </authorList>
    </citation>
    <scope>NUCLEOTIDE SEQUENCE [LARGE SCALE GENOMIC DNA]</scope>
    <source>
        <strain evidence="3 6">HSR2</strain>
    </source>
</reference>
<dbReference type="Proteomes" id="UP000060390">
    <property type="component" value="Chromosome"/>
</dbReference>
<evidence type="ECO:0000256" key="1">
    <source>
        <dbReference type="SAM" id="MobiDB-lite"/>
    </source>
</evidence>
<dbReference type="PATRIC" id="fig|1604004.4.peg.271"/>
<dbReference type="EMBL" id="CP011564">
    <property type="protein sequence ID" value="ALG81169.1"/>
    <property type="molecule type" value="Genomic_DNA"/>
</dbReference>
<dbReference type="GeneID" id="26009631"/>
<evidence type="ECO:0000313" key="4">
    <source>
        <dbReference type="EMBL" id="ALG81169.1"/>
    </source>
</evidence>
<dbReference type="SUPFAM" id="SSF55729">
    <property type="entry name" value="Acyl-CoA N-acyltransferases (Nat)"/>
    <property type="match status" value="1"/>
</dbReference>
<reference evidence="5" key="2">
    <citation type="submission" date="2015-05" db="EMBL/GenBank/DDBJ databases">
        <title>Complete genome sequence of Halanaeroarchaeum sulfurireducens type strain M27-SA2, a sulfate-reducer haloarchaeon from marine anoxic lake Medee.</title>
        <authorList>
            <person name="Messina E."/>
            <person name="Kublanov I.V."/>
            <person name="Toshchakov S."/>
            <person name="Arcadi E."/>
            <person name="La Spada G."/>
            <person name="La Cono V."/>
            <person name="Yakimov M.M."/>
        </authorList>
    </citation>
    <scope>NUCLEOTIDE SEQUENCE [LARGE SCALE GENOMIC DNA]</scope>
    <source>
        <strain evidence="5">M27-SA2</strain>
    </source>
</reference>
<name>A0A0F7P7T2_9EURY</name>
<dbReference type="STRING" id="1604004.HLASA_0258"/>
<dbReference type="OrthoDB" id="51421at2157"/>
<dbReference type="GO" id="GO:0016747">
    <property type="term" value="F:acyltransferase activity, transferring groups other than amino-acyl groups"/>
    <property type="evidence" value="ECO:0007669"/>
    <property type="project" value="InterPro"/>
</dbReference>
<feature type="compositionally biased region" description="Basic and acidic residues" evidence="1">
    <location>
        <begin position="22"/>
        <end position="31"/>
    </location>
</feature>
<sequence>MTTPNSYPETAAGPFPEPPVEFTDRNDRPVTVRPFEDDFESVVEMYDQFNPADRAQGIPPIGEEEIRNWLDRLFDEGCLNVVAVSDGDVVGHAALVEDAEAGYELAIFVHQDFQGSGIGTRLLRTLLGHGQANGVEKVWLTVERWNRPAVELYEKVGFERAETEGCELRMTIRLDT</sequence>
<dbReference type="EMBL" id="CP008874">
    <property type="protein sequence ID" value="AKH96767.1"/>
    <property type="molecule type" value="Genomic_DNA"/>
</dbReference>
<dbReference type="RefSeq" id="WP_050047605.1">
    <property type="nucleotide sequence ID" value="NZ_CP008874.1"/>
</dbReference>
<dbReference type="PANTHER" id="PTHR43617">
    <property type="entry name" value="L-AMINO ACID N-ACETYLTRANSFERASE"/>
    <property type="match status" value="1"/>
</dbReference>
<dbReference type="HOGENOM" id="CLU_102818_0_0_2"/>
<evidence type="ECO:0000313" key="3">
    <source>
        <dbReference type="EMBL" id="AKH96767.1"/>
    </source>
</evidence>
<evidence type="ECO:0000313" key="5">
    <source>
        <dbReference type="Proteomes" id="UP000060390"/>
    </source>
</evidence>
<reference evidence="4 5" key="3">
    <citation type="journal article" date="2016" name="Stand. Genomic Sci.">
        <title>Complete genome sequence of 'Halanaeroarchaeum sulfurireducens' M27-SA2, a sulfur-reducing and acetate-oxidizing haloarchaeon from the deep-sea hypersaline anoxic lake Medee.</title>
        <authorList>
            <person name="Messina E."/>
            <person name="Sorokin D.Y."/>
            <person name="Kublanov I.V."/>
            <person name="Toshchakov S."/>
            <person name="Lopatina A."/>
            <person name="Arcadi E."/>
            <person name="Smedile F."/>
            <person name="La Spada G."/>
            <person name="La Cono V."/>
            <person name="Yakimov M.M."/>
        </authorList>
    </citation>
    <scope>NUCLEOTIDE SEQUENCE [LARGE SCALE GENOMIC DNA]</scope>
    <source>
        <strain evidence="4 5">M27-SA2</strain>
    </source>
</reference>
<proteinExistence type="predicted"/>
<organism evidence="3 6">
    <name type="scientific">Halanaeroarchaeum sulfurireducens</name>
    <dbReference type="NCBI Taxonomy" id="1604004"/>
    <lineage>
        <taxon>Archaea</taxon>
        <taxon>Methanobacteriati</taxon>
        <taxon>Methanobacteriota</taxon>
        <taxon>Stenosarchaea group</taxon>
        <taxon>Halobacteria</taxon>
        <taxon>Halobacteriales</taxon>
        <taxon>Halobacteriaceae</taxon>
        <taxon>Halanaeroarchaeum</taxon>
    </lineage>
</organism>
<protein>
    <submittedName>
        <fullName evidence="3">GCN5-like N-acetyltransferase</fullName>
    </submittedName>
</protein>
<dbReference type="AlphaFoldDB" id="A0A0F7P7T2"/>
<feature type="domain" description="N-acetyltransferase" evidence="2">
    <location>
        <begin position="30"/>
        <end position="175"/>
    </location>
</feature>
<dbReference type="KEGG" id="hsf:HLASA_0258"/>
<dbReference type="InterPro" id="IPR000182">
    <property type="entry name" value="GNAT_dom"/>
</dbReference>
<dbReference type="Pfam" id="PF00583">
    <property type="entry name" value="Acetyltransf_1"/>
    <property type="match status" value="1"/>
</dbReference>
<gene>
    <name evidence="4" type="ORF">HLASA_0258</name>
    <name evidence="3" type="ORF">HLASF_0258</name>
</gene>
<dbReference type="PROSITE" id="PS51186">
    <property type="entry name" value="GNAT"/>
    <property type="match status" value="1"/>
</dbReference>
<keyword evidence="3" id="KW-0808">Transferase</keyword>
<evidence type="ECO:0000259" key="2">
    <source>
        <dbReference type="PROSITE" id="PS51186"/>
    </source>
</evidence>
<keyword evidence="6" id="KW-1185">Reference proteome</keyword>
<dbReference type="InterPro" id="IPR050276">
    <property type="entry name" value="MshD_Acetyltransferase"/>
</dbReference>
<dbReference type="KEGG" id="hsu:HLASF_0258"/>
<dbReference type="Proteomes" id="UP000069906">
    <property type="component" value="Chromosome"/>
</dbReference>
<dbReference type="Gene3D" id="3.40.630.30">
    <property type="match status" value="1"/>
</dbReference>
<evidence type="ECO:0000313" key="6">
    <source>
        <dbReference type="Proteomes" id="UP000069906"/>
    </source>
</evidence>
<feature type="region of interest" description="Disordered" evidence="1">
    <location>
        <begin position="1"/>
        <end position="31"/>
    </location>
</feature>
<dbReference type="InterPro" id="IPR016181">
    <property type="entry name" value="Acyl_CoA_acyltransferase"/>
</dbReference>
<accession>A0A0F7P7T2</accession>